<proteinExistence type="predicted"/>
<keyword evidence="2" id="KW-1185">Reference proteome</keyword>
<name>A0A1T5BJ22_9BACT</name>
<dbReference type="AlphaFoldDB" id="A0A1T5BJ22"/>
<dbReference type="EMBL" id="FUZA01000001">
    <property type="protein sequence ID" value="SKB47067.1"/>
    <property type="molecule type" value="Genomic_DNA"/>
</dbReference>
<gene>
    <name evidence="1" type="ORF">SAMN05660293_00374</name>
</gene>
<protein>
    <submittedName>
        <fullName evidence="1">Uncharacterized protein</fullName>
    </submittedName>
</protein>
<accession>A0A1T5BJ22</accession>
<evidence type="ECO:0000313" key="2">
    <source>
        <dbReference type="Proteomes" id="UP000190897"/>
    </source>
</evidence>
<dbReference type="Proteomes" id="UP000190897">
    <property type="component" value="Unassembled WGS sequence"/>
</dbReference>
<sequence>MLSKNYSKVGITISAPNFPFIDISNDFAGLYAGEAVPEIVNTMHVKVAGRRLPSAQPRYGP</sequence>
<organism evidence="1 2">
    <name type="scientific">Dyadobacter psychrophilus</name>
    <dbReference type="NCBI Taxonomy" id="651661"/>
    <lineage>
        <taxon>Bacteria</taxon>
        <taxon>Pseudomonadati</taxon>
        <taxon>Bacteroidota</taxon>
        <taxon>Cytophagia</taxon>
        <taxon>Cytophagales</taxon>
        <taxon>Spirosomataceae</taxon>
        <taxon>Dyadobacter</taxon>
    </lineage>
</organism>
<evidence type="ECO:0000313" key="1">
    <source>
        <dbReference type="EMBL" id="SKB47067.1"/>
    </source>
</evidence>
<reference evidence="2" key="1">
    <citation type="submission" date="2017-02" db="EMBL/GenBank/DDBJ databases">
        <authorList>
            <person name="Varghese N."/>
            <person name="Submissions S."/>
        </authorList>
    </citation>
    <scope>NUCLEOTIDE SEQUENCE [LARGE SCALE GENOMIC DNA]</scope>
    <source>
        <strain evidence="2">DSM 22270</strain>
    </source>
</reference>